<accession>A0A1H8AVM9</accession>
<dbReference type="PANTHER" id="PTHR43212:SF3">
    <property type="entry name" value="QUERCETIN 2,3-DIOXYGENASE"/>
    <property type="match status" value="1"/>
</dbReference>
<dbReference type="Gene3D" id="2.60.120.10">
    <property type="entry name" value="Jelly Rolls"/>
    <property type="match status" value="2"/>
</dbReference>
<dbReference type="Pfam" id="PF02678">
    <property type="entry name" value="Pirin"/>
    <property type="match status" value="1"/>
</dbReference>
<dbReference type="InterPro" id="IPR014710">
    <property type="entry name" value="RmlC-like_jellyroll"/>
</dbReference>
<dbReference type="PANTHER" id="PTHR43212">
    <property type="entry name" value="QUERCETIN 2,3-DIOXYGENASE"/>
    <property type="match status" value="1"/>
</dbReference>
<dbReference type="InterPro" id="IPR011051">
    <property type="entry name" value="RmlC_Cupin_sf"/>
</dbReference>
<gene>
    <name evidence="4" type="ORF">SAMN04515666_12211</name>
</gene>
<evidence type="ECO:0000313" key="4">
    <source>
        <dbReference type="EMBL" id="SEM73567.1"/>
    </source>
</evidence>
<name>A0A1H8AVM9_9HYPH</name>
<dbReference type="InterPro" id="IPR003829">
    <property type="entry name" value="Pirin_N_dom"/>
</dbReference>
<dbReference type="AlphaFoldDB" id="A0A1H8AVM9"/>
<dbReference type="Proteomes" id="UP000199664">
    <property type="component" value="Unassembled WGS sequence"/>
</dbReference>
<evidence type="ECO:0000313" key="5">
    <source>
        <dbReference type="Proteomes" id="UP000199664"/>
    </source>
</evidence>
<evidence type="ECO:0000256" key="2">
    <source>
        <dbReference type="RuleBase" id="RU003457"/>
    </source>
</evidence>
<sequence>MQPTKIMPSITRGDWKHGFGIKVFYPGSLSNEGDSGIGAIGRIDRAQIQPGHIIGMHPHKDDEIFTYKRAGRMLHLDTVGNREEVTPRRLMMMNAGHSFQHEEHVLGDEPTQALQIFLRPREGDLEPKVQLHEMDAERSDDAWRLLVAPQGAAFEVRSQAWVRDAHLHAGHTLALPDVIAPGFVSLLFVFSGKVRVGDLAIDAGELYHLGDSEVGIAAVTDADIVLFTTDTTAPVFKGGMFSGNVAQA</sequence>
<feature type="domain" description="Pirin N-terminal" evidence="3">
    <location>
        <begin position="51"/>
        <end position="117"/>
    </location>
</feature>
<dbReference type="InterPro" id="IPR012093">
    <property type="entry name" value="Pirin"/>
</dbReference>
<protein>
    <recommendedName>
        <fullName evidence="3">Pirin N-terminal domain-containing protein</fullName>
    </recommendedName>
</protein>
<evidence type="ECO:0000259" key="3">
    <source>
        <dbReference type="Pfam" id="PF02678"/>
    </source>
</evidence>
<organism evidence="4 5">
    <name type="scientific">Bosea lupini</name>
    <dbReference type="NCBI Taxonomy" id="1036779"/>
    <lineage>
        <taxon>Bacteria</taxon>
        <taxon>Pseudomonadati</taxon>
        <taxon>Pseudomonadota</taxon>
        <taxon>Alphaproteobacteria</taxon>
        <taxon>Hyphomicrobiales</taxon>
        <taxon>Boseaceae</taxon>
        <taxon>Bosea</taxon>
    </lineage>
</organism>
<dbReference type="SUPFAM" id="SSF51182">
    <property type="entry name" value="RmlC-like cupins"/>
    <property type="match status" value="1"/>
</dbReference>
<reference evidence="5" key="1">
    <citation type="submission" date="2016-10" db="EMBL/GenBank/DDBJ databases">
        <authorList>
            <person name="Varghese N."/>
            <person name="Submissions S."/>
        </authorList>
    </citation>
    <scope>NUCLEOTIDE SEQUENCE [LARGE SCALE GENOMIC DNA]</scope>
    <source>
        <strain evidence="5">LMG 26383,CCUG 61248,R- 45681</strain>
    </source>
</reference>
<proteinExistence type="inferred from homology"/>
<dbReference type="EMBL" id="FOAN01000022">
    <property type="protein sequence ID" value="SEM73567.1"/>
    <property type="molecule type" value="Genomic_DNA"/>
</dbReference>
<keyword evidence="5" id="KW-1185">Reference proteome</keyword>
<dbReference type="OrthoDB" id="9780903at2"/>
<dbReference type="RefSeq" id="WP_091843852.1">
    <property type="nucleotide sequence ID" value="NZ_FOAN01000022.1"/>
</dbReference>
<comment type="similarity">
    <text evidence="1 2">Belongs to the pirin family.</text>
</comment>
<dbReference type="STRING" id="1036779.SAMN04515666_12211"/>
<evidence type="ECO:0000256" key="1">
    <source>
        <dbReference type="ARBA" id="ARBA00008416"/>
    </source>
</evidence>